<dbReference type="InterPro" id="IPR029058">
    <property type="entry name" value="AB_hydrolase_fold"/>
</dbReference>
<dbReference type="SUPFAM" id="SSF53474">
    <property type="entry name" value="alpha/beta-Hydrolases"/>
    <property type="match status" value="1"/>
</dbReference>
<keyword evidence="4" id="KW-0378">Hydrolase</keyword>
<evidence type="ECO:0000256" key="5">
    <source>
        <dbReference type="ARBA" id="ARBA00023157"/>
    </source>
</evidence>
<keyword evidence="5" id="KW-1015">Disulfide bond</keyword>
<keyword evidence="9" id="KW-1185">Reference proteome</keyword>
<dbReference type="OrthoDB" id="10263094at2759"/>
<dbReference type="Proteomes" id="UP000245609">
    <property type="component" value="Unassembled WGS sequence"/>
</dbReference>
<dbReference type="PRINTS" id="PR00414">
    <property type="entry name" value="PPTHIESTRASE"/>
</dbReference>
<dbReference type="PANTHER" id="PTHR11247">
    <property type="entry name" value="PALMITOYL-PROTEIN THIOESTERASE/DOLICHYLDIPHOSPHATASE 1"/>
    <property type="match status" value="1"/>
</dbReference>
<evidence type="ECO:0000256" key="4">
    <source>
        <dbReference type="ARBA" id="ARBA00022801"/>
    </source>
</evidence>
<dbReference type="EMBL" id="MBFS01000124">
    <property type="protein sequence ID" value="PVV04441.1"/>
    <property type="molecule type" value="Genomic_DNA"/>
</dbReference>
<keyword evidence="3" id="KW-0732">Signal</keyword>
<name>A0A2T9ZIN1_9FUNG</name>
<organism evidence="8 9">
    <name type="scientific">Smittium megazygosporum</name>
    <dbReference type="NCBI Taxonomy" id="133381"/>
    <lineage>
        <taxon>Eukaryota</taxon>
        <taxon>Fungi</taxon>
        <taxon>Fungi incertae sedis</taxon>
        <taxon>Zoopagomycota</taxon>
        <taxon>Kickxellomycotina</taxon>
        <taxon>Harpellomycetes</taxon>
        <taxon>Harpellales</taxon>
        <taxon>Legeriomycetaceae</taxon>
        <taxon>Smittium</taxon>
    </lineage>
</organism>
<dbReference type="EC" id="3.1.2.22" evidence="1"/>
<proteinExistence type="predicted"/>
<evidence type="ECO:0000256" key="1">
    <source>
        <dbReference type="ARBA" id="ARBA00012423"/>
    </source>
</evidence>
<reference evidence="8 9" key="1">
    <citation type="journal article" date="2018" name="MBio">
        <title>Comparative Genomics Reveals the Core Gene Toolbox for the Fungus-Insect Symbiosis.</title>
        <authorList>
            <person name="Wang Y."/>
            <person name="Stata M."/>
            <person name="Wang W."/>
            <person name="Stajich J.E."/>
            <person name="White M.M."/>
            <person name="Moncalvo J.M."/>
        </authorList>
    </citation>
    <scope>NUCLEOTIDE SEQUENCE [LARGE SCALE GENOMIC DNA]</scope>
    <source>
        <strain evidence="8 9">SC-DP-2</strain>
    </source>
</reference>
<evidence type="ECO:0000313" key="8">
    <source>
        <dbReference type="EMBL" id="PVV04441.1"/>
    </source>
</evidence>
<accession>A0A2T9ZIN1</accession>
<sequence length="173" mass="19453">MGDDCCTNMGPIMNMIKETIPDVYIHSIMLGNSTKEDVQASFRGNVNDQIQQACTLLRNDTKLASGFYGLGFSQGGLFLRAVLQRCTDLDMKRLITIGAPHRGVSEAPVFKGNNTIAKISKGSINYFVYTSVVQRRIVQAQYFNNPKKQEDYKKYNKFLPDINNEVSVRNTID</sequence>
<evidence type="ECO:0000256" key="7">
    <source>
        <dbReference type="ARBA" id="ARBA00031934"/>
    </source>
</evidence>
<dbReference type="Gene3D" id="3.40.50.1820">
    <property type="entry name" value="alpha/beta hydrolase"/>
    <property type="match status" value="1"/>
</dbReference>
<dbReference type="InterPro" id="IPR002472">
    <property type="entry name" value="Palm_thioest"/>
</dbReference>
<gene>
    <name evidence="8" type="ORF">BB560_001061</name>
</gene>
<dbReference type="STRING" id="133381.A0A2T9ZIN1"/>
<dbReference type="GO" id="GO:0008474">
    <property type="term" value="F:palmitoyl-(protein) hydrolase activity"/>
    <property type="evidence" value="ECO:0007669"/>
    <property type="project" value="UniProtKB-EC"/>
</dbReference>
<evidence type="ECO:0000256" key="2">
    <source>
        <dbReference type="ARBA" id="ARBA00014212"/>
    </source>
</evidence>
<protein>
    <recommendedName>
        <fullName evidence="2">Palmitoyl-protein thioesterase 1</fullName>
        <ecNumber evidence="1">3.1.2.22</ecNumber>
    </recommendedName>
    <alternativeName>
        <fullName evidence="7">Palmitoyl-protein hydrolase 1</fullName>
    </alternativeName>
</protein>
<comment type="caution">
    <text evidence="8">The sequence shown here is derived from an EMBL/GenBank/DDBJ whole genome shotgun (WGS) entry which is preliminary data.</text>
</comment>
<dbReference type="AlphaFoldDB" id="A0A2T9ZIN1"/>
<keyword evidence="6" id="KW-0325">Glycoprotein</keyword>
<dbReference type="Pfam" id="PF02089">
    <property type="entry name" value="Palm_thioest"/>
    <property type="match status" value="1"/>
</dbReference>
<evidence type="ECO:0000256" key="3">
    <source>
        <dbReference type="ARBA" id="ARBA00022729"/>
    </source>
</evidence>
<evidence type="ECO:0000313" key="9">
    <source>
        <dbReference type="Proteomes" id="UP000245609"/>
    </source>
</evidence>
<evidence type="ECO:0000256" key="6">
    <source>
        <dbReference type="ARBA" id="ARBA00023180"/>
    </source>
</evidence>
<dbReference type="PANTHER" id="PTHR11247:SF8">
    <property type="entry name" value="PALMITOYL-PROTEIN THIOESTERASE 1"/>
    <property type="match status" value="1"/>
</dbReference>